<accession>A0A9Q4H7Y9</accession>
<evidence type="ECO:0000313" key="1">
    <source>
        <dbReference type="EMBL" id="MCY8119553.1"/>
    </source>
</evidence>
<organism evidence="1 2">
    <name type="scientific">Bacillus spizizenii</name>
    <name type="common">Bacillus subtilis subsp. spizizenii</name>
    <dbReference type="NCBI Taxonomy" id="96241"/>
    <lineage>
        <taxon>Bacteria</taxon>
        <taxon>Bacillati</taxon>
        <taxon>Bacillota</taxon>
        <taxon>Bacilli</taxon>
        <taxon>Bacillales</taxon>
        <taxon>Bacillaceae</taxon>
        <taxon>Bacillus</taxon>
    </lineage>
</organism>
<evidence type="ECO:0000313" key="2">
    <source>
        <dbReference type="Proteomes" id="UP001070352"/>
    </source>
</evidence>
<name>A0A9Q4H7Y9_BACSC</name>
<gene>
    <name evidence="1" type="ORF">MOC45_02865</name>
</gene>
<sequence length="69" mass="7798">MENTRPLFIKLTHLKTGKPTYIKANNITSVRQNDEGVTLVLQGDSGQYVKESVEYVIDVLTMYGFGFID</sequence>
<dbReference type="AlphaFoldDB" id="A0A9Q4H7Y9"/>
<dbReference type="EMBL" id="JALANJ010000003">
    <property type="protein sequence ID" value="MCY8119553.1"/>
    <property type="molecule type" value="Genomic_DNA"/>
</dbReference>
<reference evidence="1" key="1">
    <citation type="submission" date="2022-02" db="EMBL/GenBank/DDBJ databases">
        <title>Crop Bioprotection Bacillus Genome Sequencing.</title>
        <authorList>
            <person name="Dunlap C."/>
        </authorList>
    </citation>
    <scope>NUCLEOTIDE SEQUENCE</scope>
    <source>
        <strain evidence="1">M18B4</strain>
    </source>
</reference>
<comment type="caution">
    <text evidence="1">The sequence shown here is derived from an EMBL/GenBank/DDBJ whole genome shotgun (WGS) entry which is preliminary data.</text>
</comment>
<protein>
    <submittedName>
        <fullName evidence="1">Uncharacterized protein</fullName>
    </submittedName>
</protein>
<proteinExistence type="predicted"/>
<dbReference type="Proteomes" id="UP001070352">
    <property type="component" value="Unassembled WGS sequence"/>
</dbReference>